<comment type="caution">
    <text evidence="3">The sequence shown here is derived from an EMBL/GenBank/DDBJ whole genome shotgun (WGS) entry which is preliminary data.</text>
</comment>
<gene>
    <name evidence="3" type="ORF">EST38_g403</name>
</gene>
<feature type="region of interest" description="Disordered" evidence="1">
    <location>
        <begin position="253"/>
        <end position="323"/>
    </location>
</feature>
<reference evidence="3 4" key="1">
    <citation type="submission" date="2019-01" db="EMBL/GenBank/DDBJ databases">
        <title>Draft genome sequence of Psathyrella aberdarensis IHI B618.</title>
        <authorList>
            <person name="Buettner E."/>
            <person name="Kellner H."/>
        </authorList>
    </citation>
    <scope>NUCLEOTIDE SEQUENCE [LARGE SCALE GENOMIC DNA]</scope>
    <source>
        <strain evidence="3 4">IHI B618</strain>
    </source>
</reference>
<keyword evidence="4" id="KW-1185">Reference proteome</keyword>
<feature type="transmembrane region" description="Helical" evidence="2">
    <location>
        <begin position="7"/>
        <end position="28"/>
    </location>
</feature>
<dbReference type="AlphaFoldDB" id="A0A4Q2DZM6"/>
<keyword evidence="2" id="KW-0812">Transmembrane</keyword>
<evidence type="ECO:0000313" key="3">
    <source>
        <dbReference type="EMBL" id="RXW25471.1"/>
    </source>
</evidence>
<evidence type="ECO:0000313" key="4">
    <source>
        <dbReference type="Proteomes" id="UP000290288"/>
    </source>
</evidence>
<keyword evidence="2" id="KW-0472">Membrane</keyword>
<proteinExistence type="predicted"/>
<feature type="transmembrane region" description="Helical" evidence="2">
    <location>
        <begin position="92"/>
        <end position="113"/>
    </location>
</feature>
<organism evidence="3 4">
    <name type="scientific">Candolleomyces aberdarensis</name>
    <dbReference type="NCBI Taxonomy" id="2316362"/>
    <lineage>
        <taxon>Eukaryota</taxon>
        <taxon>Fungi</taxon>
        <taxon>Dikarya</taxon>
        <taxon>Basidiomycota</taxon>
        <taxon>Agaricomycotina</taxon>
        <taxon>Agaricomycetes</taxon>
        <taxon>Agaricomycetidae</taxon>
        <taxon>Agaricales</taxon>
        <taxon>Agaricineae</taxon>
        <taxon>Psathyrellaceae</taxon>
        <taxon>Candolleomyces</taxon>
    </lineage>
</organism>
<feature type="compositionally biased region" description="Basic residues" evidence="1">
    <location>
        <begin position="270"/>
        <end position="283"/>
    </location>
</feature>
<evidence type="ECO:0000256" key="1">
    <source>
        <dbReference type="SAM" id="MobiDB-lite"/>
    </source>
</evidence>
<feature type="transmembrane region" description="Helical" evidence="2">
    <location>
        <begin position="56"/>
        <end position="80"/>
    </location>
</feature>
<protein>
    <submittedName>
        <fullName evidence="3">Uncharacterized protein</fullName>
    </submittedName>
</protein>
<feature type="transmembrane region" description="Helical" evidence="2">
    <location>
        <begin position="153"/>
        <end position="174"/>
    </location>
</feature>
<accession>A0A4Q2DZM6</accession>
<dbReference type="OrthoDB" id="2355659at2759"/>
<sequence length="323" mass="35575">MRRYTRSASLAITSIGLITNALIAFYVVSGSNSYKWEPDSEWESSGESWKLNGVKLLWGLLAAYFTGAGIVCGLGLWGILKNKPTYIRFYRDYSIADFCFCAFFIALATYGSFAGQTRAGVCEHFSHYPELMRDMLEMGLSIENCEQWLERAVVAFLAVLFIIMAVRLHFLLSLSNYYSHLVRHQYHQRSGSIISNSSTGSSSGSTQLQRIYLLPRQPQQKDSSVEIVYAPVPLDSLPIEMQVQAMEAWVQQPVEGGSEPGPATASSSSRGHHHKSHHHRRRSGSGGGGGESSQTGRIRLSTPPGESLLPPYSSAAGSPRSKV</sequence>
<dbReference type="Proteomes" id="UP000290288">
    <property type="component" value="Unassembled WGS sequence"/>
</dbReference>
<dbReference type="EMBL" id="SDEE01000005">
    <property type="protein sequence ID" value="RXW25471.1"/>
    <property type="molecule type" value="Genomic_DNA"/>
</dbReference>
<keyword evidence="2" id="KW-1133">Transmembrane helix</keyword>
<name>A0A4Q2DZM6_9AGAR</name>
<evidence type="ECO:0000256" key="2">
    <source>
        <dbReference type="SAM" id="Phobius"/>
    </source>
</evidence>